<evidence type="ECO:0000313" key="4">
    <source>
        <dbReference type="Proteomes" id="UP000011083"/>
    </source>
</evidence>
<dbReference type="KEGG" id="acan:ACA1_019620"/>
<feature type="region of interest" description="Disordered" evidence="1">
    <location>
        <begin position="111"/>
        <end position="336"/>
    </location>
</feature>
<feature type="compositionally biased region" description="Polar residues" evidence="1">
    <location>
        <begin position="212"/>
        <end position="221"/>
    </location>
</feature>
<organism evidence="3 4">
    <name type="scientific">Acanthamoeba castellanii (strain ATCC 30010 / Neff)</name>
    <dbReference type="NCBI Taxonomy" id="1257118"/>
    <lineage>
        <taxon>Eukaryota</taxon>
        <taxon>Amoebozoa</taxon>
        <taxon>Discosea</taxon>
        <taxon>Longamoebia</taxon>
        <taxon>Centramoebida</taxon>
        <taxon>Acanthamoebidae</taxon>
        <taxon>Acanthamoeba</taxon>
    </lineage>
</organism>
<dbReference type="EMBL" id="KB008039">
    <property type="protein sequence ID" value="ELR14959.1"/>
    <property type="molecule type" value="Genomic_DNA"/>
</dbReference>
<dbReference type="VEuPathDB" id="AmoebaDB:ACA1_019620"/>
<feature type="compositionally biased region" description="Pro residues" evidence="1">
    <location>
        <begin position="267"/>
        <end position="289"/>
    </location>
</feature>
<dbReference type="InterPro" id="IPR000159">
    <property type="entry name" value="RA_dom"/>
</dbReference>
<accession>L8GP50</accession>
<dbReference type="AlphaFoldDB" id="L8GP50"/>
<feature type="compositionally biased region" description="Low complexity" evidence="1">
    <location>
        <begin position="138"/>
        <end position="158"/>
    </location>
</feature>
<gene>
    <name evidence="3" type="ORF">ACA1_019620</name>
</gene>
<dbReference type="GeneID" id="14915576"/>
<dbReference type="SUPFAM" id="SSF54236">
    <property type="entry name" value="Ubiquitin-like"/>
    <property type="match status" value="1"/>
</dbReference>
<dbReference type="GO" id="GO:0007165">
    <property type="term" value="P:signal transduction"/>
    <property type="evidence" value="ECO:0007669"/>
    <property type="project" value="InterPro"/>
</dbReference>
<keyword evidence="4" id="KW-1185">Reference proteome</keyword>
<feature type="compositionally biased region" description="Polar residues" evidence="1">
    <location>
        <begin position="351"/>
        <end position="361"/>
    </location>
</feature>
<dbReference type="Gene3D" id="3.10.20.90">
    <property type="entry name" value="Phosphatidylinositol 3-kinase Catalytic Subunit, Chain A, domain 1"/>
    <property type="match status" value="1"/>
</dbReference>
<dbReference type="InterPro" id="IPR029071">
    <property type="entry name" value="Ubiquitin-like_domsf"/>
</dbReference>
<feature type="compositionally biased region" description="Low complexity" evidence="1">
    <location>
        <begin position="290"/>
        <end position="316"/>
    </location>
</feature>
<dbReference type="Pfam" id="PF21989">
    <property type="entry name" value="RA_2"/>
    <property type="match status" value="1"/>
</dbReference>
<protein>
    <submittedName>
        <fullName evidence="3">Ras association (RalGDS/AF6) domain containing protein</fullName>
    </submittedName>
</protein>
<feature type="domain" description="Ras-associating" evidence="2">
    <location>
        <begin position="4"/>
        <end position="67"/>
    </location>
</feature>
<feature type="compositionally biased region" description="Basic and acidic residues" evidence="1">
    <location>
        <begin position="324"/>
        <end position="333"/>
    </location>
</feature>
<evidence type="ECO:0000256" key="1">
    <source>
        <dbReference type="SAM" id="MobiDB-lite"/>
    </source>
</evidence>
<dbReference type="RefSeq" id="XP_004336972.1">
    <property type="nucleotide sequence ID" value="XM_004336924.1"/>
</dbReference>
<evidence type="ECO:0000313" key="3">
    <source>
        <dbReference type="EMBL" id="ELR14959.1"/>
    </source>
</evidence>
<reference evidence="3 4" key="1">
    <citation type="journal article" date="2013" name="Genome Biol.">
        <title>Genome of Acanthamoeba castellanii highlights extensive lateral gene transfer and early evolution of tyrosine kinase signaling.</title>
        <authorList>
            <person name="Clarke M."/>
            <person name="Lohan A.J."/>
            <person name="Liu B."/>
            <person name="Lagkouvardos I."/>
            <person name="Roy S."/>
            <person name="Zafar N."/>
            <person name="Bertelli C."/>
            <person name="Schilde C."/>
            <person name="Kianianmomeni A."/>
            <person name="Burglin T.R."/>
            <person name="Frech C."/>
            <person name="Turcotte B."/>
            <person name="Kopec K.O."/>
            <person name="Synnott J.M."/>
            <person name="Choo C."/>
            <person name="Paponov I."/>
            <person name="Finkler A."/>
            <person name="Soon Heng Tan C."/>
            <person name="Hutchins A.P."/>
            <person name="Weinmeier T."/>
            <person name="Rattei T."/>
            <person name="Chu J.S."/>
            <person name="Gimenez G."/>
            <person name="Irimia M."/>
            <person name="Rigden D.J."/>
            <person name="Fitzpatrick D.A."/>
            <person name="Lorenzo-Morales J."/>
            <person name="Bateman A."/>
            <person name="Chiu C.H."/>
            <person name="Tang P."/>
            <person name="Hegemann P."/>
            <person name="Fromm H."/>
            <person name="Raoult D."/>
            <person name="Greub G."/>
            <person name="Miranda-Saavedra D."/>
            <person name="Chen N."/>
            <person name="Nash P."/>
            <person name="Ginger M.L."/>
            <person name="Horn M."/>
            <person name="Schaap P."/>
            <person name="Caler L."/>
            <person name="Loftus B."/>
        </authorList>
    </citation>
    <scope>NUCLEOTIDE SEQUENCE [LARGE SCALE GENOMIC DNA]</scope>
    <source>
        <strain evidence="3 4">Neff</strain>
    </source>
</reference>
<feature type="compositionally biased region" description="Low complexity" evidence="1">
    <location>
        <begin position="239"/>
        <end position="248"/>
    </location>
</feature>
<evidence type="ECO:0000259" key="2">
    <source>
        <dbReference type="PROSITE" id="PS50200"/>
    </source>
</evidence>
<proteinExistence type="predicted"/>
<sequence length="370" mass="39555">MAEAAGVARIFLKDGSYKAVRVTGSTTIREACGMFARRLQLPLLSEAYELRQITPQGERVLGQEERVWDVLQEFATHPDYDPLELQEEKVKYRLMFSFTEDMRTRLSVRVGLPPPRPGKPAPAGVSFLTPSNPHVPVSPLSMPSGQSSRSSPMLMSSPPMSPPLSPTAGGGSMTMRRPPPPVPERSGMSRRQTFASDGPPNIPAPVVPAPYSQPSQPTSHPAFQLEAPTFQQPPPQPPVQAQAQARPPGSSGRPLPQPNTARQGRPLPQPQPRGQPRTPPTAAAPPSTPAPVAVVPAPVVSPLQPTARSPAFAASPAPAPPAPEPRRTEAERDSDVDELASVIFKIEGLDQFSSVTASQVPSVPPPRLRA</sequence>
<dbReference type="PROSITE" id="PS50200">
    <property type="entry name" value="RA"/>
    <property type="match status" value="1"/>
</dbReference>
<dbReference type="Proteomes" id="UP000011083">
    <property type="component" value="Unassembled WGS sequence"/>
</dbReference>
<name>L8GP50_ACACF</name>
<feature type="region of interest" description="Disordered" evidence="1">
    <location>
        <begin position="350"/>
        <end position="370"/>
    </location>
</feature>